<comment type="caution">
    <text evidence="1">The sequence shown here is derived from an EMBL/GenBank/DDBJ whole genome shotgun (WGS) entry which is preliminary data.</text>
</comment>
<organism evidence="1 2">
    <name type="scientific">Aromia moschata</name>
    <dbReference type="NCBI Taxonomy" id="1265417"/>
    <lineage>
        <taxon>Eukaryota</taxon>
        <taxon>Metazoa</taxon>
        <taxon>Ecdysozoa</taxon>
        <taxon>Arthropoda</taxon>
        <taxon>Hexapoda</taxon>
        <taxon>Insecta</taxon>
        <taxon>Pterygota</taxon>
        <taxon>Neoptera</taxon>
        <taxon>Endopterygota</taxon>
        <taxon>Coleoptera</taxon>
        <taxon>Polyphaga</taxon>
        <taxon>Cucujiformia</taxon>
        <taxon>Chrysomeloidea</taxon>
        <taxon>Cerambycidae</taxon>
        <taxon>Cerambycinae</taxon>
        <taxon>Callichromatini</taxon>
        <taxon>Aromia</taxon>
    </lineage>
</organism>
<name>A0AAV8XZM2_9CUCU</name>
<evidence type="ECO:0000313" key="2">
    <source>
        <dbReference type="Proteomes" id="UP001162162"/>
    </source>
</evidence>
<dbReference type="EMBL" id="JAPWTK010000246">
    <property type="protein sequence ID" value="KAJ8944615.1"/>
    <property type="molecule type" value="Genomic_DNA"/>
</dbReference>
<sequence length="91" mass="11081">MLVYTTEEKVQIIQWYFAGNSAQDTIRGQQVDVDKRTVQNILRRNKYKPHKILTTQELWPGDDIRRMEFCEIMMEKANENEDFIKKYYIFQ</sequence>
<keyword evidence="2" id="KW-1185">Reference proteome</keyword>
<dbReference type="PANTHER" id="PTHR47326">
    <property type="entry name" value="TRANSPOSABLE ELEMENT TC3 TRANSPOSASE-LIKE PROTEIN"/>
    <property type="match status" value="1"/>
</dbReference>
<dbReference type="PANTHER" id="PTHR47326:SF1">
    <property type="entry name" value="HTH PSQ-TYPE DOMAIN-CONTAINING PROTEIN"/>
    <property type="match status" value="1"/>
</dbReference>
<gene>
    <name evidence="1" type="ORF">NQ318_011471</name>
</gene>
<dbReference type="AlphaFoldDB" id="A0AAV8XZM2"/>
<evidence type="ECO:0000313" key="1">
    <source>
        <dbReference type="EMBL" id="KAJ8944615.1"/>
    </source>
</evidence>
<dbReference type="Proteomes" id="UP001162162">
    <property type="component" value="Unassembled WGS sequence"/>
</dbReference>
<proteinExistence type="predicted"/>
<evidence type="ECO:0008006" key="3">
    <source>
        <dbReference type="Google" id="ProtNLM"/>
    </source>
</evidence>
<protein>
    <recommendedName>
        <fullName evidence="3">Transposase</fullName>
    </recommendedName>
</protein>
<accession>A0AAV8XZM2</accession>
<reference evidence="1" key="1">
    <citation type="journal article" date="2023" name="Insect Mol. Biol.">
        <title>Genome sequencing provides insights into the evolution of gene families encoding plant cell wall-degrading enzymes in longhorned beetles.</title>
        <authorList>
            <person name="Shin N.R."/>
            <person name="Okamura Y."/>
            <person name="Kirsch R."/>
            <person name="Pauchet Y."/>
        </authorList>
    </citation>
    <scope>NUCLEOTIDE SEQUENCE</scope>
    <source>
        <strain evidence="1">AMC_N1</strain>
    </source>
</reference>